<proteinExistence type="predicted"/>
<comment type="caution">
    <text evidence="3">The sequence shown here is derived from an EMBL/GenBank/DDBJ whole genome shotgun (WGS) entry which is preliminary data.</text>
</comment>
<keyword evidence="2" id="KW-1133">Transmembrane helix</keyword>
<accession>A0AAI9ZYI5</accession>
<keyword evidence="2" id="KW-0472">Membrane</keyword>
<evidence type="ECO:0000313" key="3">
    <source>
        <dbReference type="EMBL" id="KAK1640561.1"/>
    </source>
</evidence>
<dbReference type="GeneID" id="85466957"/>
<organism evidence="3 4">
    <name type="scientific">Colletotrichum phormii</name>
    <dbReference type="NCBI Taxonomy" id="359342"/>
    <lineage>
        <taxon>Eukaryota</taxon>
        <taxon>Fungi</taxon>
        <taxon>Dikarya</taxon>
        <taxon>Ascomycota</taxon>
        <taxon>Pezizomycotina</taxon>
        <taxon>Sordariomycetes</taxon>
        <taxon>Hypocreomycetidae</taxon>
        <taxon>Glomerellales</taxon>
        <taxon>Glomerellaceae</taxon>
        <taxon>Colletotrichum</taxon>
        <taxon>Colletotrichum acutatum species complex</taxon>
    </lineage>
</organism>
<evidence type="ECO:0000256" key="1">
    <source>
        <dbReference type="SAM" id="MobiDB-lite"/>
    </source>
</evidence>
<evidence type="ECO:0000256" key="2">
    <source>
        <dbReference type="SAM" id="Phobius"/>
    </source>
</evidence>
<dbReference type="AlphaFoldDB" id="A0AAI9ZYI5"/>
<feature type="transmembrane region" description="Helical" evidence="2">
    <location>
        <begin position="129"/>
        <end position="147"/>
    </location>
</feature>
<dbReference type="Proteomes" id="UP001243989">
    <property type="component" value="Unassembled WGS sequence"/>
</dbReference>
<reference evidence="3" key="1">
    <citation type="submission" date="2021-06" db="EMBL/GenBank/DDBJ databases">
        <title>Comparative genomics, transcriptomics and evolutionary studies reveal genomic signatures of adaptation to plant cell wall in hemibiotrophic fungi.</title>
        <authorList>
            <consortium name="DOE Joint Genome Institute"/>
            <person name="Baroncelli R."/>
            <person name="Diaz J.F."/>
            <person name="Benocci T."/>
            <person name="Peng M."/>
            <person name="Battaglia E."/>
            <person name="Haridas S."/>
            <person name="Andreopoulos W."/>
            <person name="Labutti K."/>
            <person name="Pangilinan J."/>
            <person name="Floch G.L."/>
            <person name="Makela M.R."/>
            <person name="Henrissat B."/>
            <person name="Grigoriev I.V."/>
            <person name="Crouch J.A."/>
            <person name="De Vries R.P."/>
            <person name="Sukno S.A."/>
            <person name="Thon M.R."/>
        </authorList>
    </citation>
    <scope>NUCLEOTIDE SEQUENCE</scope>
    <source>
        <strain evidence="3">CBS 102054</strain>
    </source>
</reference>
<sequence length="168" mass="18123">MKGNSAICSAAAARGAPPPSAVQAQPGSRHSRPCQPRLRARASPSPCGCECRWYSGPAAQSIFSSGGASLRSSCASQLVREVVVARGPSREFHCLPDVAETNNERLEILDRDTSRCGYKVEINTPAQTSSSSSVPFFFLLFFFFFLFRSPPLSGTDALYTVVTVKTLR</sequence>
<dbReference type="RefSeq" id="XP_060449168.1">
    <property type="nucleotide sequence ID" value="XM_060582095.1"/>
</dbReference>
<keyword evidence="2" id="KW-0812">Transmembrane</keyword>
<feature type="region of interest" description="Disordered" evidence="1">
    <location>
        <begin position="9"/>
        <end position="43"/>
    </location>
</feature>
<gene>
    <name evidence="3" type="ORF">BDP81DRAFT_165261</name>
</gene>
<protein>
    <submittedName>
        <fullName evidence="3">Uncharacterized protein</fullName>
    </submittedName>
</protein>
<name>A0AAI9ZYI5_9PEZI</name>
<dbReference type="EMBL" id="JAHMHQ010000004">
    <property type="protein sequence ID" value="KAK1640561.1"/>
    <property type="molecule type" value="Genomic_DNA"/>
</dbReference>
<evidence type="ECO:0000313" key="4">
    <source>
        <dbReference type="Proteomes" id="UP001243989"/>
    </source>
</evidence>
<keyword evidence="4" id="KW-1185">Reference proteome</keyword>